<keyword evidence="2" id="KW-1185">Reference proteome</keyword>
<evidence type="ECO:0000313" key="2">
    <source>
        <dbReference type="Proteomes" id="UP000011713"/>
    </source>
</evidence>
<protein>
    <submittedName>
        <fullName evidence="1">Uncharacterized protein</fullName>
    </submittedName>
</protein>
<dbReference type="AlphaFoldDB" id="M4C4R4"/>
<reference evidence="1" key="2">
    <citation type="submission" date="2015-06" db="UniProtKB">
        <authorList>
            <consortium name="EnsemblProtists"/>
        </authorList>
    </citation>
    <scope>IDENTIFICATION</scope>
    <source>
        <strain evidence="1">Emoy2</strain>
    </source>
</reference>
<dbReference type="HOGENOM" id="CLU_1362678_0_0_1"/>
<accession>M4C4R4</accession>
<reference evidence="2" key="1">
    <citation type="journal article" date="2010" name="Science">
        <title>Signatures of adaptation to obligate biotrophy in the Hyaloperonospora arabidopsidis genome.</title>
        <authorList>
            <person name="Baxter L."/>
            <person name="Tripathy S."/>
            <person name="Ishaque N."/>
            <person name="Boot N."/>
            <person name="Cabral A."/>
            <person name="Kemen E."/>
            <person name="Thines M."/>
            <person name="Ah-Fong A."/>
            <person name="Anderson R."/>
            <person name="Badejoko W."/>
            <person name="Bittner-Eddy P."/>
            <person name="Boore J.L."/>
            <person name="Chibucos M.C."/>
            <person name="Coates M."/>
            <person name="Dehal P."/>
            <person name="Delehaunty K."/>
            <person name="Dong S."/>
            <person name="Downton P."/>
            <person name="Dumas B."/>
            <person name="Fabro G."/>
            <person name="Fronick C."/>
            <person name="Fuerstenberg S.I."/>
            <person name="Fulton L."/>
            <person name="Gaulin E."/>
            <person name="Govers F."/>
            <person name="Hughes L."/>
            <person name="Humphray S."/>
            <person name="Jiang R.H."/>
            <person name="Judelson H."/>
            <person name="Kamoun S."/>
            <person name="Kyung K."/>
            <person name="Meijer H."/>
            <person name="Minx P."/>
            <person name="Morris P."/>
            <person name="Nelson J."/>
            <person name="Phuntumart V."/>
            <person name="Qutob D."/>
            <person name="Rehmany A."/>
            <person name="Rougon-Cardoso A."/>
            <person name="Ryden P."/>
            <person name="Torto-Alalibo T."/>
            <person name="Studholme D."/>
            <person name="Wang Y."/>
            <person name="Win J."/>
            <person name="Wood J."/>
            <person name="Clifton S.W."/>
            <person name="Rogers J."/>
            <person name="Van den Ackerveken G."/>
            <person name="Jones J.D."/>
            <person name="McDowell J.M."/>
            <person name="Beynon J."/>
            <person name="Tyler B.M."/>
        </authorList>
    </citation>
    <scope>NUCLEOTIDE SEQUENCE [LARGE SCALE GENOMIC DNA]</scope>
    <source>
        <strain evidence="2">Emoy2</strain>
    </source>
</reference>
<dbReference type="VEuPathDB" id="FungiDB:HpaG814082"/>
<organism evidence="1 2">
    <name type="scientific">Hyaloperonospora arabidopsidis (strain Emoy2)</name>
    <name type="common">Downy mildew agent</name>
    <name type="synonym">Peronospora arabidopsidis</name>
    <dbReference type="NCBI Taxonomy" id="559515"/>
    <lineage>
        <taxon>Eukaryota</taxon>
        <taxon>Sar</taxon>
        <taxon>Stramenopiles</taxon>
        <taxon>Oomycota</taxon>
        <taxon>Peronosporomycetes</taxon>
        <taxon>Peronosporales</taxon>
        <taxon>Peronosporaceae</taxon>
        <taxon>Hyaloperonospora</taxon>
    </lineage>
</organism>
<name>M4C4R4_HYAAE</name>
<dbReference type="EnsemblProtists" id="HpaT814082">
    <property type="protein sequence ID" value="HpaP814082"/>
    <property type="gene ID" value="HpaG814082"/>
</dbReference>
<sequence length="201" mass="23325">MYHSSREVMWSRIPPHLSEKQKRRPMWRSGEIGNVGGIFDTRFSVSTSTPDRSIERIQFQAKQVGLYGTIHKTLDKHSYLCLFINRLRHDTTHEVSCVLGVSVQVTLILLQIQDLSSSPEFGTRRFKQRGYLSPRHIKFILHELGYRCMLLVYFKTEQHCTDGKDTHDRTHSFDCRPFDIAQMGKVVTCYVTNGIVIIQHA</sequence>
<dbReference type="InParanoid" id="M4C4R4"/>
<evidence type="ECO:0000313" key="1">
    <source>
        <dbReference type="EnsemblProtists" id="HpaP814082"/>
    </source>
</evidence>
<proteinExistence type="predicted"/>
<dbReference type="Proteomes" id="UP000011713">
    <property type="component" value="Unassembled WGS sequence"/>
</dbReference>
<dbReference type="EMBL" id="JH598241">
    <property type="status" value="NOT_ANNOTATED_CDS"/>
    <property type="molecule type" value="Genomic_DNA"/>
</dbReference>